<protein>
    <submittedName>
        <fullName evidence="1">Uncharacterized protein</fullName>
    </submittedName>
</protein>
<gene>
    <name evidence="1" type="ORF">CSCA_5229</name>
</gene>
<dbReference type="EMBL" id="CP009933">
    <property type="protein sequence ID" value="AKA72354.1"/>
    <property type="molecule type" value="Genomic_DNA"/>
</dbReference>
<reference evidence="1 2" key="1">
    <citation type="journal article" date="2015" name="J. Biotechnol.">
        <title>Complete genome sequence of a malodorant-producing acetogen, Clostridium scatologenes ATCC 25775(T).</title>
        <authorList>
            <person name="Zhu Z."/>
            <person name="Guo T."/>
            <person name="Zheng H."/>
            <person name="Song T."/>
            <person name="Ouyang P."/>
            <person name="Xie J."/>
        </authorList>
    </citation>
    <scope>NUCLEOTIDE SEQUENCE [LARGE SCALE GENOMIC DNA]</scope>
    <source>
        <strain evidence="1 2">ATCC 25775</strain>
    </source>
</reference>
<dbReference type="HOGENOM" id="CLU_1812419_0_0_9"/>
<organism evidence="1 2">
    <name type="scientific">Clostridium scatologenes</name>
    <dbReference type="NCBI Taxonomy" id="1548"/>
    <lineage>
        <taxon>Bacteria</taxon>
        <taxon>Bacillati</taxon>
        <taxon>Bacillota</taxon>
        <taxon>Clostridia</taxon>
        <taxon>Eubacteriales</taxon>
        <taxon>Clostridiaceae</taxon>
        <taxon>Clostridium</taxon>
    </lineage>
</organism>
<proteinExistence type="predicted"/>
<dbReference type="STRING" id="1548.CSCA_5229"/>
<accession>A0A0E3JSG9</accession>
<evidence type="ECO:0000313" key="2">
    <source>
        <dbReference type="Proteomes" id="UP000033115"/>
    </source>
</evidence>
<keyword evidence="2" id="KW-1185">Reference proteome</keyword>
<dbReference type="KEGG" id="csq:CSCA_5229"/>
<sequence length="145" mass="16732">MVNLEDRSCKDCLQIENIKNKMEGFEKTLKSSEGKVYDMILKLQDRVGTLERQGDKNEERVSMIFNILNEIKDSVKIIADKIDDFERHPPGNVSVEALRRDLKELSNRVKVVEDKPAKKWDDTTKTITLVLVTQIAIFIISKILK</sequence>
<evidence type="ECO:0000313" key="1">
    <source>
        <dbReference type="EMBL" id="AKA72354.1"/>
    </source>
</evidence>
<dbReference type="AlphaFoldDB" id="A0A0E3JSG9"/>
<name>A0A0E3JSG9_CLOSL</name>
<dbReference type="Proteomes" id="UP000033115">
    <property type="component" value="Chromosome"/>
</dbReference>